<accession>A0A8J6HJL5</accession>
<keyword evidence="2" id="KW-1185">Reference proteome</keyword>
<sequence length="179" mass="19211">MADVLTVLDASGALRNQSTDITDTGHGAAPDAFEVKPQRVRDSKEGSVQCTTDHGQEVTTSLSAERGDLTINLEEGLLGTSSQYGARGHSTTKRTIPRRLDGSRNLAAPNGNTNGIGNPLAWMIADSDHLTQKFAFSRRAAQPTESSKNSSSADNTFFAIPPLLEVARHEMTGPYFPLR</sequence>
<name>A0A8J6HJL5_TENMO</name>
<comment type="caution">
    <text evidence="1">The sequence shown here is derived from an EMBL/GenBank/DDBJ whole genome shotgun (WGS) entry which is preliminary data.</text>
</comment>
<dbReference type="AlphaFoldDB" id="A0A8J6HJL5"/>
<dbReference type="Proteomes" id="UP000719412">
    <property type="component" value="Unassembled WGS sequence"/>
</dbReference>
<evidence type="ECO:0000313" key="2">
    <source>
        <dbReference type="Proteomes" id="UP000719412"/>
    </source>
</evidence>
<proteinExistence type="predicted"/>
<organism evidence="1 2">
    <name type="scientific">Tenebrio molitor</name>
    <name type="common">Yellow mealworm beetle</name>
    <dbReference type="NCBI Taxonomy" id="7067"/>
    <lineage>
        <taxon>Eukaryota</taxon>
        <taxon>Metazoa</taxon>
        <taxon>Ecdysozoa</taxon>
        <taxon>Arthropoda</taxon>
        <taxon>Hexapoda</taxon>
        <taxon>Insecta</taxon>
        <taxon>Pterygota</taxon>
        <taxon>Neoptera</taxon>
        <taxon>Endopterygota</taxon>
        <taxon>Coleoptera</taxon>
        <taxon>Polyphaga</taxon>
        <taxon>Cucujiformia</taxon>
        <taxon>Tenebrionidae</taxon>
        <taxon>Tenebrio</taxon>
    </lineage>
</organism>
<reference evidence="1" key="2">
    <citation type="submission" date="2021-08" db="EMBL/GenBank/DDBJ databases">
        <authorList>
            <person name="Eriksson T."/>
        </authorList>
    </citation>
    <scope>NUCLEOTIDE SEQUENCE</scope>
    <source>
        <strain evidence="1">Stoneville</strain>
        <tissue evidence="1">Whole head</tissue>
    </source>
</reference>
<reference evidence="1" key="1">
    <citation type="journal article" date="2020" name="J Insects Food Feed">
        <title>The yellow mealworm (Tenebrio molitor) genome: a resource for the emerging insects as food and feed industry.</title>
        <authorList>
            <person name="Eriksson T."/>
            <person name="Andere A."/>
            <person name="Kelstrup H."/>
            <person name="Emery V."/>
            <person name="Picard C."/>
        </authorList>
    </citation>
    <scope>NUCLEOTIDE SEQUENCE</scope>
    <source>
        <strain evidence="1">Stoneville</strain>
        <tissue evidence="1">Whole head</tissue>
    </source>
</reference>
<gene>
    <name evidence="1" type="ORF">GEV33_006950</name>
</gene>
<evidence type="ECO:0000313" key="1">
    <source>
        <dbReference type="EMBL" id="KAH0815839.1"/>
    </source>
</evidence>
<protein>
    <submittedName>
        <fullName evidence="1">Uncharacterized protein</fullName>
    </submittedName>
</protein>
<dbReference type="EMBL" id="JABDTM020022523">
    <property type="protein sequence ID" value="KAH0815839.1"/>
    <property type="molecule type" value="Genomic_DNA"/>
</dbReference>